<dbReference type="KEGG" id="fla:SY85_23080"/>
<reference evidence="4" key="1">
    <citation type="submission" date="2015-01" db="EMBL/GenBank/DDBJ databases">
        <title>Flavisolibacter sp./LCS9/ whole genome sequencing.</title>
        <authorList>
            <person name="Kim M.K."/>
            <person name="Srinivasan S."/>
            <person name="Lee J.-J."/>
        </authorList>
    </citation>
    <scope>NUCLEOTIDE SEQUENCE [LARGE SCALE GENOMIC DNA]</scope>
    <source>
        <strain evidence="4">LCS9</strain>
    </source>
</reference>
<sequence>MLPNVVLFIDDDADDQAIFNEATGLIDPTIQRQFASNGLEALKLLRQENAVLPDLIFLDINMPIMNGMECLAELKNIDTLRHIPVIICSTSAYTGDQEKCEELGADFYLVKPNTLLQMSTALQFVFSKYQGKKIAEPEQVVAA</sequence>
<evidence type="ECO:0000313" key="3">
    <source>
        <dbReference type="EMBL" id="ANE53679.1"/>
    </source>
</evidence>
<proteinExistence type="predicted"/>
<dbReference type="SUPFAM" id="SSF52172">
    <property type="entry name" value="CheY-like"/>
    <property type="match status" value="1"/>
</dbReference>
<dbReference type="GO" id="GO:0000160">
    <property type="term" value="P:phosphorelay signal transduction system"/>
    <property type="evidence" value="ECO:0007669"/>
    <property type="project" value="InterPro"/>
</dbReference>
<organism evidence="3 4">
    <name type="scientific">Flavisolibacter tropicus</name>
    <dbReference type="NCBI Taxonomy" id="1492898"/>
    <lineage>
        <taxon>Bacteria</taxon>
        <taxon>Pseudomonadati</taxon>
        <taxon>Bacteroidota</taxon>
        <taxon>Chitinophagia</taxon>
        <taxon>Chitinophagales</taxon>
        <taxon>Chitinophagaceae</taxon>
        <taxon>Flavisolibacter</taxon>
    </lineage>
</organism>
<evidence type="ECO:0000256" key="1">
    <source>
        <dbReference type="PROSITE-ProRule" id="PRU00169"/>
    </source>
</evidence>
<keyword evidence="4" id="KW-1185">Reference proteome</keyword>
<name>A0A172U2X0_9BACT</name>
<dbReference type="InterPro" id="IPR001789">
    <property type="entry name" value="Sig_transdc_resp-reg_receiver"/>
</dbReference>
<dbReference type="InterPro" id="IPR011006">
    <property type="entry name" value="CheY-like_superfamily"/>
</dbReference>
<dbReference type="SMART" id="SM00448">
    <property type="entry name" value="REC"/>
    <property type="match status" value="1"/>
</dbReference>
<dbReference type="Pfam" id="PF00072">
    <property type="entry name" value="Response_reg"/>
    <property type="match status" value="1"/>
</dbReference>
<dbReference type="PROSITE" id="PS50110">
    <property type="entry name" value="RESPONSE_REGULATORY"/>
    <property type="match status" value="1"/>
</dbReference>
<dbReference type="Gene3D" id="3.40.50.2300">
    <property type="match status" value="1"/>
</dbReference>
<dbReference type="PANTHER" id="PTHR44520">
    <property type="entry name" value="RESPONSE REGULATOR RCP1-RELATED"/>
    <property type="match status" value="1"/>
</dbReference>
<feature type="domain" description="Response regulatory" evidence="2">
    <location>
        <begin position="5"/>
        <end position="126"/>
    </location>
</feature>
<dbReference type="STRING" id="1492898.SY85_23080"/>
<keyword evidence="1" id="KW-0597">Phosphoprotein</keyword>
<dbReference type="AlphaFoldDB" id="A0A172U2X0"/>
<dbReference type="EMBL" id="CP011390">
    <property type="protein sequence ID" value="ANE53679.1"/>
    <property type="molecule type" value="Genomic_DNA"/>
</dbReference>
<dbReference type="Proteomes" id="UP000077177">
    <property type="component" value="Chromosome"/>
</dbReference>
<gene>
    <name evidence="3" type="ORF">SY85_23080</name>
</gene>
<reference evidence="3 4" key="2">
    <citation type="journal article" date="2016" name="Int. J. Syst. Evol. Microbiol.">
        <title>Flavisolibacter tropicus sp. nov., isolated from tropical soil.</title>
        <authorList>
            <person name="Lee J.J."/>
            <person name="Kang M.S."/>
            <person name="Kim G.S."/>
            <person name="Lee C.S."/>
            <person name="Lim S."/>
            <person name="Lee J."/>
            <person name="Roh S.H."/>
            <person name="Kang H."/>
            <person name="Ha J.M."/>
            <person name="Bae S."/>
            <person name="Jung H.Y."/>
            <person name="Kim M.K."/>
        </authorList>
    </citation>
    <scope>NUCLEOTIDE SEQUENCE [LARGE SCALE GENOMIC DNA]</scope>
    <source>
        <strain evidence="3 4">LCS9</strain>
    </source>
</reference>
<evidence type="ECO:0000313" key="4">
    <source>
        <dbReference type="Proteomes" id="UP000077177"/>
    </source>
</evidence>
<evidence type="ECO:0000259" key="2">
    <source>
        <dbReference type="PROSITE" id="PS50110"/>
    </source>
</evidence>
<dbReference type="InterPro" id="IPR052893">
    <property type="entry name" value="TCS_response_regulator"/>
</dbReference>
<accession>A0A172U2X0</accession>
<feature type="modified residue" description="4-aspartylphosphate" evidence="1">
    <location>
        <position position="59"/>
    </location>
</feature>
<protein>
    <recommendedName>
        <fullName evidence="2">Response regulatory domain-containing protein</fullName>
    </recommendedName>
</protein>